<dbReference type="OrthoDB" id="1809147at2"/>
<proteinExistence type="predicted"/>
<dbReference type="Proteomes" id="UP000319432">
    <property type="component" value="Chromosome"/>
</dbReference>
<keyword evidence="2" id="KW-1185">Reference proteome</keyword>
<evidence type="ECO:0000313" key="1">
    <source>
        <dbReference type="EMBL" id="QDX93794.1"/>
    </source>
</evidence>
<dbReference type="AlphaFoldDB" id="A0A502IUN1"/>
<gene>
    <name evidence="1" type="ORF">EEL30_16750</name>
</gene>
<protein>
    <submittedName>
        <fullName evidence="1">Uncharacterized protein</fullName>
    </submittedName>
</protein>
<organism evidence="1 2">
    <name type="scientific">Brevibacillus laterosporus</name>
    <name type="common">Bacillus laterosporus</name>
    <dbReference type="NCBI Taxonomy" id="1465"/>
    <lineage>
        <taxon>Bacteria</taxon>
        <taxon>Bacillati</taxon>
        <taxon>Bacillota</taxon>
        <taxon>Bacilli</taxon>
        <taxon>Bacillales</taxon>
        <taxon>Paenibacillaceae</taxon>
        <taxon>Brevibacillus</taxon>
    </lineage>
</organism>
<dbReference type="EMBL" id="CP033464">
    <property type="protein sequence ID" value="QDX93794.1"/>
    <property type="molecule type" value="Genomic_DNA"/>
</dbReference>
<evidence type="ECO:0000313" key="2">
    <source>
        <dbReference type="Proteomes" id="UP000319432"/>
    </source>
</evidence>
<name>A0A502IUN1_BRELA</name>
<accession>A0A502IUN1</accession>
<sequence>MDKDEKENVEERDRMAGFAAYVQKNKDKIRRATESNATRSKDGLVLISKNDTWRKETEWDDLYREITKK</sequence>
<reference evidence="1 2" key="1">
    <citation type="submission" date="2018-11" db="EMBL/GenBank/DDBJ databases">
        <title>Phylogenetic determinants of toxin gene distribution in genomes of Brevibacillus laterosporus.</title>
        <authorList>
            <person name="Glare T.R."/>
            <person name="Durrant A."/>
            <person name="Berry C."/>
            <person name="Palma L."/>
            <person name="Ormskirk M."/>
            <person name="Cox M.O."/>
        </authorList>
    </citation>
    <scope>NUCLEOTIDE SEQUENCE [LARGE SCALE GENOMIC DNA]</scope>
    <source>
        <strain evidence="1 2">1821L</strain>
    </source>
</reference>